<accession>A0A4R0RVR0</accession>
<keyword evidence="2" id="KW-1185">Reference proteome</keyword>
<reference evidence="1 2" key="1">
    <citation type="submission" date="2018-11" db="EMBL/GenBank/DDBJ databases">
        <title>Genome assembly of Steccherinum ochraceum LE-BIN_3174, the white-rot fungus of the Steccherinaceae family (The Residual Polyporoid clade, Polyporales, Basidiomycota).</title>
        <authorList>
            <person name="Fedorova T.V."/>
            <person name="Glazunova O.A."/>
            <person name="Landesman E.O."/>
            <person name="Moiseenko K.V."/>
            <person name="Psurtseva N.V."/>
            <person name="Savinova O.S."/>
            <person name="Shakhova N.V."/>
            <person name="Tyazhelova T.V."/>
            <person name="Vasina D.V."/>
        </authorList>
    </citation>
    <scope>NUCLEOTIDE SEQUENCE [LARGE SCALE GENOMIC DNA]</scope>
    <source>
        <strain evidence="1 2">LE-BIN_3174</strain>
    </source>
</reference>
<dbReference type="EMBL" id="RWJN01000002">
    <property type="protein sequence ID" value="TCD71793.1"/>
    <property type="molecule type" value="Genomic_DNA"/>
</dbReference>
<evidence type="ECO:0000313" key="2">
    <source>
        <dbReference type="Proteomes" id="UP000292702"/>
    </source>
</evidence>
<dbReference type="Proteomes" id="UP000292702">
    <property type="component" value="Unassembled WGS sequence"/>
</dbReference>
<dbReference type="Gene3D" id="2.130.10.10">
    <property type="entry name" value="YVTN repeat-like/Quinoprotein amine dehydrogenase"/>
    <property type="match status" value="1"/>
</dbReference>
<comment type="caution">
    <text evidence="1">The sequence shown here is derived from an EMBL/GenBank/DDBJ whole genome shotgun (WGS) entry which is preliminary data.</text>
</comment>
<dbReference type="InterPro" id="IPR015943">
    <property type="entry name" value="WD40/YVTN_repeat-like_dom_sf"/>
</dbReference>
<proteinExistence type="predicted"/>
<evidence type="ECO:0000313" key="1">
    <source>
        <dbReference type="EMBL" id="TCD71793.1"/>
    </source>
</evidence>
<organism evidence="1 2">
    <name type="scientific">Steccherinum ochraceum</name>
    <dbReference type="NCBI Taxonomy" id="92696"/>
    <lineage>
        <taxon>Eukaryota</taxon>
        <taxon>Fungi</taxon>
        <taxon>Dikarya</taxon>
        <taxon>Basidiomycota</taxon>
        <taxon>Agaricomycotina</taxon>
        <taxon>Agaricomycetes</taxon>
        <taxon>Polyporales</taxon>
        <taxon>Steccherinaceae</taxon>
        <taxon>Steccherinum</taxon>
    </lineage>
</organism>
<evidence type="ECO:0008006" key="3">
    <source>
        <dbReference type="Google" id="ProtNLM"/>
    </source>
</evidence>
<dbReference type="STRING" id="92696.A0A4R0RVR0"/>
<dbReference type="SUPFAM" id="SSF50978">
    <property type="entry name" value="WD40 repeat-like"/>
    <property type="match status" value="1"/>
</dbReference>
<dbReference type="InterPro" id="IPR036322">
    <property type="entry name" value="WD40_repeat_dom_sf"/>
</dbReference>
<name>A0A4R0RVR0_9APHY</name>
<gene>
    <name evidence="1" type="ORF">EIP91_003136</name>
</gene>
<dbReference type="AlphaFoldDB" id="A0A4R0RVR0"/>
<sequence length="471" mass="52110">MQVSFYAAMKNYLTGIWAKIGDYDASENALPPPNGTDAGLYKSLQAQVTSIAWSSQADFSTPAASWMDCSLLALGSRAGIICLARYASEPEAQKPLRHIATFSIADRWITQLAWSSWTSSQIGQCEAFLACGISDGSIAVVKVTQRLEENSDHIGLIKQYECSVSWETLHDKACEASTKGITSLHWIQTARPNPFLVFSSPGQVRIWSSAQDSSAWRGSRVIALRTVKTCMGSTSVATLSGFCYRRRRDALVVALADGSFHVISGFSSDPQLVFNSTPENAGFSAEALSAASRSVYLKVEERQPDRLDVNRIGGMMPFDDMSTYVWIHETALPTSFDYKHDAAHTSTFVVAKLSPVESDEALLSDITRATTILQILSVPNLDVPSSKWMLSPWSGELNTQFRSAFRKSLDAHLFGFDELHLQRMRWTIAQFCQDHVETTVEKQLFDAAATTIVDAICSFYVAFYIQRRSAY</sequence>
<protein>
    <recommendedName>
        <fullName evidence="3">Transcription factor IIIC 90kDa subunit N-terminal domain-containing protein</fullName>
    </recommendedName>
</protein>
<dbReference type="OrthoDB" id="2794981at2759"/>